<proteinExistence type="predicted"/>
<keyword evidence="3" id="KW-1185">Reference proteome</keyword>
<name>A0A169PIJ7_STRLU</name>
<dbReference type="EMBL" id="AP017424">
    <property type="protein sequence ID" value="BAU87982.1"/>
    <property type="molecule type" value="Genomic_DNA"/>
</dbReference>
<gene>
    <name evidence="2" type="ORF">SLA_7116</name>
</gene>
<feature type="region of interest" description="Disordered" evidence="1">
    <location>
        <begin position="27"/>
        <end position="57"/>
    </location>
</feature>
<dbReference type="AlphaFoldDB" id="A0A169PIJ7"/>
<dbReference type="KEGG" id="slau:SLA_7116"/>
<reference evidence="2 3" key="1">
    <citation type="journal article" date="2016" name="Genome Announc.">
        <title>Complete Genome Sequence of Thiostrepton-Producing Streptomyces laurentii ATCC 31255.</title>
        <authorList>
            <person name="Doi K."/>
            <person name="Fujino Y."/>
            <person name="Nagayoshi Y."/>
            <person name="Ohshima T."/>
            <person name="Ogata S."/>
        </authorList>
    </citation>
    <scope>NUCLEOTIDE SEQUENCE [LARGE SCALE GENOMIC DNA]</scope>
    <source>
        <strain evidence="2 3">ATCC 31255</strain>
    </source>
</reference>
<evidence type="ECO:0000256" key="1">
    <source>
        <dbReference type="SAM" id="MobiDB-lite"/>
    </source>
</evidence>
<evidence type="ECO:0000313" key="3">
    <source>
        <dbReference type="Proteomes" id="UP000217676"/>
    </source>
</evidence>
<dbReference type="Proteomes" id="UP000217676">
    <property type="component" value="Chromosome"/>
</dbReference>
<accession>A0A169PIJ7</accession>
<protein>
    <submittedName>
        <fullName evidence="2">Uncharacterized protein</fullName>
    </submittedName>
</protein>
<evidence type="ECO:0000313" key="2">
    <source>
        <dbReference type="EMBL" id="BAU87982.1"/>
    </source>
</evidence>
<sequence>MEVVAAEDGVRSARAELNRITGVTSEARRRPLCPRGAEPTITEAPERQTESALPARS</sequence>
<organism evidence="2 3">
    <name type="scientific">Streptomyces laurentii</name>
    <dbReference type="NCBI Taxonomy" id="39478"/>
    <lineage>
        <taxon>Bacteria</taxon>
        <taxon>Bacillati</taxon>
        <taxon>Actinomycetota</taxon>
        <taxon>Actinomycetes</taxon>
        <taxon>Kitasatosporales</taxon>
        <taxon>Streptomycetaceae</taxon>
        <taxon>Streptomyces</taxon>
    </lineage>
</organism>